<gene>
    <name evidence="1" type="ORF">F0185_13865</name>
</gene>
<dbReference type="Proteomes" id="UP000785613">
    <property type="component" value="Unassembled WGS sequence"/>
</dbReference>
<reference evidence="1 2" key="1">
    <citation type="submission" date="2019-09" db="EMBL/GenBank/DDBJ databases">
        <title>Taxonomy of Antarctic Massilia spp.: description of Massilia rubra sp. nov., Massilia aquatica sp. nov., Massilia mucilaginosa sp. nov., Massilia frigida sp. nov. isolated from streams, lakes and regoliths.</title>
        <authorList>
            <person name="Holochova P."/>
            <person name="Sedlacek I."/>
            <person name="Kralova S."/>
            <person name="Maslanova I."/>
            <person name="Busse H.-J."/>
            <person name="Stankova E."/>
            <person name="Vrbovska V."/>
            <person name="Kovarovic V."/>
            <person name="Bartak M."/>
            <person name="Svec P."/>
            <person name="Pantucek R."/>
        </authorList>
    </citation>
    <scope>NUCLEOTIDE SEQUENCE [LARGE SCALE GENOMIC DNA]</scope>
    <source>
        <strain evidence="1 2">CCM 8692</strain>
    </source>
</reference>
<evidence type="ECO:0000313" key="2">
    <source>
        <dbReference type="Proteomes" id="UP000785613"/>
    </source>
</evidence>
<name>A0ABX0LKF5_9BURK</name>
<dbReference type="RefSeq" id="WP_167225381.1">
    <property type="nucleotide sequence ID" value="NZ_VUYU01000008.1"/>
</dbReference>
<evidence type="ECO:0000313" key="1">
    <source>
        <dbReference type="EMBL" id="NHZ34670.1"/>
    </source>
</evidence>
<comment type="caution">
    <text evidence="1">The sequence shown here is derived from an EMBL/GenBank/DDBJ whole genome shotgun (WGS) entry which is preliminary data.</text>
</comment>
<sequence length="206" mass="22115">MGLAIELGMLDDGDNEADVFHAQLDAINACLASIGAPAHAEPGSIGELDNRAGLLGFPYSYLHFLRYAYAHQLANSGWIATPLAAHADPASDETLQAQMEQLESHLLCHSDAEGFYVPVEFTEPAFHDALPGAILGSSYRLLEELVVLAPAIGVKLANQTLSDAEAVRINGLVGSEHGLHRELCVWLALYEAARLSIEHKTAIVFC</sequence>
<protein>
    <submittedName>
        <fullName evidence="1">Uncharacterized protein</fullName>
    </submittedName>
</protein>
<dbReference type="EMBL" id="VUYU01000008">
    <property type="protein sequence ID" value="NHZ34670.1"/>
    <property type="molecule type" value="Genomic_DNA"/>
</dbReference>
<organism evidence="1 2">
    <name type="scientific">Massilia rubra</name>
    <dbReference type="NCBI Taxonomy" id="2607910"/>
    <lineage>
        <taxon>Bacteria</taxon>
        <taxon>Pseudomonadati</taxon>
        <taxon>Pseudomonadota</taxon>
        <taxon>Betaproteobacteria</taxon>
        <taxon>Burkholderiales</taxon>
        <taxon>Oxalobacteraceae</taxon>
        <taxon>Telluria group</taxon>
        <taxon>Massilia</taxon>
    </lineage>
</organism>
<accession>A0ABX0LKF5</accession>
<keyword evidence="2" id="KW-1185">Reference proteome</keyword>
<proteinExistence type="predicted"/>